<gene>
    <name evidence="1" type="ORF">DSO57_1017183</name>
</gene>
<protein>
    <submittedName>
        <fullName evidence="1">Uncharacterized protein</fullName>
    </submittedName>
</protein>
<proteinExistence type="predicted"/>
<accession>A0ACC2TSA4</accession>
<dbReference type="EMBL" id="QTSX02002201">
    <property type="protein sequence ID" value="KAJ9077386.1"/>
    <property type="molecule type" value="Genomic_DNA"/>
</dbReference>
<evidence type="ECO:0000313" key="1">
    <source>
        <dbReference type="EMBL" id="KAJ9077386.1"/>
    </source>
</evidence>
<reference evidence="1" key="1">
    <citation type="submission" date="2022-04" db="EMBL/GenBank/DDBJ databases">
        <title>Genome of the entomopathogenic fungus Entomophthora muscae.</title>
        <authorList>
            <person name="Elya C."/>
            <person name="Lovett B.R."/>
            <person name="Lee E."/>
            <person name="Macias A.M."/>
            <person name="Hajek A.E."/>
            <person name="De Bivort B.L."/>
            <person name="Kasson M.T."/>
            <person name="De Fine Licht H.H."/>
            <person name="Stajich J.E."/>
        </authorList>
    </citation>
    <scope>NUCLEOTIDE SEQUENCE</scope>
    <source>
        <strain evidence="1">Berkeley</strain>
    </source>
</reference>
<keyword evidence="2" id="KW-1185">Reference proteome</keyword>
<sequence>MNQSGFRQRASSGDISKVASTTEASVIENSLKNPDKVDETTPMLNRDKRVCTFEELPAWAQDNVYILTGYRIPTNSYSLCFESLFYLHNETGNVYSHLIGFLGFAALAFTTNFYFLKDSSASWSDIIVIYIFIVAAMLCLGCSSLFHLVCCHSHEVSRAWNKCDYAGIVFLIVGSFFPAVFYGFYCDNFWKNMYLGAIGLSGLVTLLFTVSKTYSQPKYRIHRTAMFLGLGLSGLFPIGHAIVVEGLEKLVGVGSIFWFISMGALYTIGAVIYGLRVPEKWYPGKFDHWFHSHQIFHVLVVTAAVLHYVGVIISFRYYHFGEGHCPTSDLLEE</sequence>
<comment type="caution">
    <text evidence="1">The sequence shown here is derived from an EMBL/GenBank/DDBJ whole genome shotgun (WGS) entry which is preliminary data.</text>
</comment>
<name>A0ACC2TSA4_9FUNG</name>
<dbReference type="Proteomes" id="UP001165960">
    <property type="component" value="Unassembled WGS sequence"/>
</dbReference>
<evidence type="ECO:0000313" key="2">
    <source>
        <dbReference type="Proteomes" id="UP001165960"/>
    </source>
</evidence>
<organism evidence="1 2">
    <name type="scientific">Entomophthora muscae</name>
    <dbReference type="NCBI Taxonomy" id="34485"/>
    <lineage>
        <taxon>Eukaryota</taxon>
        <taxon>Fungi</taxon>
        <taxon>Fungi incertae sedis</taxon>
        <taxon>Zoopagomycota</taxon>
        <taxon>Entomophthoromycotina</taxon>
        <taxon>Entomophthoromycetes</taxon>
        <taxon>Entomophthorales</taxon>
        <taxon>Entomophthoraceae</taxon>
        <taxon>Entomophthora</taxon>
    </lineage>
</organism>